<dbReference type="InterPro" id="IPR047939">
    <property type="entry name" value="BREX_1_PglX"/>
</dbReference>
<dbReference type="GO" id="GO:0009007">
    <property type="term" value="F:site-specific DNA-methyltransferase (adenine-specific) activity"/>
    <property type="evidence" value="ECO:0007669"/>
    <property type="project" value="UniProtKB-EC"/>
</dbReference>
<dbReference type="GO" id="GO:0006304">
    <property type="term" value="P:DNA modification"/>
    <property type="evidence" value="ECO:0007669"/>
    <property type="project" value="InterPro"/>
</dbReference>
<dbReference type="PANTHER" id="PTHR33841">
    <property type="entry name" value="DNA METHYLTRANSFERASE YEEA-RELATED"/>
    <property type="match status" value="1"/>
</dbReference>
<keyword evidence="4" id="KW-0949">S-adenosyl-L-methionine</keyword>
<dbReference type="Pfam" id="PF07669">
    <property type="entry name" value="Eco57I"/>
    <property type="match status" value="1"/>
</dbReference>
<dbReference type="InterPro" id="IPR029063">
    <property type="entry name" value="SAM-dependent_MTases_sf"/>
</dbReference>
<evidence type="ECO:0000256" key="1">
    <source>
        <dbReference type="ARBA" id="ARBA00011900"/>
    </source>
</evidence>
<keyword evidence="7" id="KW-0378">Hydrolase</keyword>
<evidence type="ECO:0000256" key="2">
    <source>
        <dbReference type="ARBA" id="ARBA00022603"/>
    </source>
</evidence>
<reference evidence="7" key="1">
    <citation type="submission" date="2018-01" db="EMBL/GenBank/DDBJ databases">
        <title>Genome sequnecing of Lactobacillus formosensis KACC 18721.</title>
        <authorList>
            <person name="Kim S.-J."/>
            <person name="Heo J."/>
        </authorList>
    </citation>
    <scope>NUCLEOTIDE SEQUENCE</scope>
    <source>
        <strain evidence="7">KACC 18721</strain>
    </source>
</reference>
<dbReference type="GO" id="GO:0032259">
    <property type="term" value="P:methylation"/>
    <property type="evidence" value="ECO:0007669"/>
    <property type="project" value="UniProtKB-KW"/>
</dbReference>
<evidence type="ECO:0000259" key="6">
    <source>
        <dbReference type="Pfam" id="PF07669"/>
    </source>
</evidence>
<dbReference type="AlphaFoldDB" id="A0A2P4R9E5"/>
<keyword evidence="7" id="KW-0540">Nuclease</keyword>
<organism evidence="7">
    <name type="scientific">Companilactobacillus formosensis</name>
    <dbReference type="NCBI Taxonomy" id="1617889"/>
    <lineage>
        <taxon>Bacteria</taxon>
        <taxon>Bacillati</taxon>
        <taxon>Bacillota</taxon>
        <taxon>Bacilli</taxon>
        <taxon>Lactobacillales</taxon>
        <taxon>Lactobacillaceae</taxon>
        <taxon>Companilactobacillus</taxon>
    </lineage>
</organism>
<dbReference type="PROSITE" id="PS00092">
    <property type="entry name" value="N6_MTASE"/>
    <property type="match status" value="1"/>
</dbReference>
<sequence>MTILNPLLYHNLFSSTPNYNRGVIKEIVTNIDEADFDVSQGGQVEIIGWIYQYYNTELHDEVVNISGGAVKKSDIPAATQLFTTDWVVRYMVDNSLGKYWLERHPESKIKNDLKFLLPEELSFVPNGKDIQDIKLMDNAMGSGHILIYAFDVFMKIYLEEGYSARDAAVKIITKNLYGLEIDQRAFQLASFSLMMKARQYNRRILRNADVKLNLHVFVESDDIAPELLEKIPDDSKEDLKYLIAQFKDAKELGSIIKIDRDYDFDRLRNDVNNVSISGIDLYGIQESRDTILKVINLAEDMSRKYEVVATNPPYLNKMDKELKKYVKKYYSDYSGDMFSVFIYNNVTWLAPSGYSAYMTPFVWMFIKTYEKLRNYLVQNKKISSLIQMEYSAFEEATVPINTFVIKNTPSNDSDGAYIKLSDFKGGMKTQKEKTLEAISNPDCGYLYRTNQANFSKIPGSPIAYWASSTLFNDFVVGKRMDEIVSPKVGLQTGNNNLFIKLWFEISNKKISMTSKSIEDSIKSKKKWFPYNKGGSYRKWYGNYDYVVDWEDNGYKIRNFKDKNGKVRSRPQNTNYYFHEAITWPKITSGKFNARYRIFGSIHDTAGNEAFTNNHDRLIAVLSFLNTNVAQYLFDTLNPTINSQIGDFANLPLLDLDNEETNLELTNQLINIAKLDWDSFETSWDFKKHPLLNHIADDKQLFDAKLLESGYVCAKIVTTVPCGGHNNGQLSQKRKRLAVRNII</sequence>
<evidence type="ECO:0000313" key="7">
    <source>
        <dbReference type="EMBL" id="POH37885.1"/>
    </source>
</evidence>
<accession>A0A2P4R9E5</accession>
<gene>
    <name evidence="7" type="ORF">C2R26_00550</name>
</gene>
<evidence type="ECO:0000256" key="4">
    <source>
        <dbReference type="ARBA" id="ARBA00022691"/>
    </source>
</evidence>
<protein>
    <recommendedName>
        <fullName evidence="1">site-specific DNA-methyltransferase (adenine-specific)</fullName>
        <ecNumber evidence="1">2.1.1.72</ecNumber>
    </recommendedName>
</protein>
<comment type="caution">
    <text evidence="7">The sequence shown here is derived from an EMBL/GenBank/DDBJ whole genome shotgun (WGS) entry which is preliminary data.</text>
</comment>
<dbReference type="InterPro" id="IPR050953">
    <property type="entry name" value="N4_N6_ade-DNA_methylase"/>
</dbReference>
<dbReference type="InterPro" id="IPR011639">
    <property type="entry name" value="MethylTrfase_TaqI-like_dom"/>
</dbReference>
<dbReference type="GO" id="GO:0003676">
    <property type="term" value="F:nucleic acid binding"/>
    <property type="evidence" value="ECO:0007669"/>
    <property type="project" value="InterPro"/>
</dbReference>
<dbReference type="InterPro" id="IPR002052">
    <property type="entry name" value="DNA_methylase_N6_adenine_CS"/>
</dbReference>
<dbReference type="GO" id="GO:0004519">
    <property type="term" value="F:endonuclease activity"/>
    <property type="evidence" value="ECO:0007669"/>
    <property type="project" value="UniProtKB-KW"/>
</dbReference>
<dbReference type="Gene3D" id="3.40.50.150">
    <property type="entry name" value="Vaccinia Virus protein VP39"/>
    <property type="match status" value="1"/>
</dbReference>
<dbReference type="PRINTS" id="PR00507">
    <property type="entry name" value="N12N6MTFRASE"/>
</dbReference>
<dbReference type="SUPFAM" id="SSF53335">
    <property type="entry name" value="S-adenosyl-L-methionine-dependent methyltransferases"/>
    <property type="match status" value="1"/>
</dbReference>
<dbReference type="EC" id="2.1.1.72" evidence="1"/>
<keyword evidence="7" id="KW-0255">Endonuclease</keyword>
<keyword evidence="2" id="KW-0489">Methyltransferase</keyword>
<dbReference type="EMBL" id="PPWZ01000006">
    <property type="protein sequence ID" value="POH37885.1"/>
    <property type="molecule type" value="Genomic_DNA"/>
</dbReference>
<dbReference type="PANTHER" id="PTHR33841:SF1">
    <property type="entry name" value="DNA METHYLTRANSFERASE A"/>
    <property type="match status" value="1"/>
</dbReference>
<evidence type="ECO:0000256" key="5">
    <source>
        <dbReference type="ARBA" id="ARBA00047942"/>
    </source>
</evidence>
<feature type="domain" description="Type II methyltransferase M.TaqI-like" evidence="6">
    <location>
        <begin position="174"/>
        <end position="392"/>
    </location>
</feature>
<proteinExistence type="predicted"/>
<comment type="catalytic activity">
    <reaction evidence="5">
        <text>a 2'-deoxyadenosine in DNA + S-adenosyl-L-methionine = an N(6)-methyl-2'-deoxyadenosine in DNA + S-adenosyl-L-homocysteine + H(+)</text>
        <dbReference type="Rhea" id="RHEA:15197"/>
        <dbReference type="Rhea" id="RHEA-COMP:12418"/>
        <dbReference type="Rhea" id="RHEA-COMP:12419"/>
        <dbReference type="ChEBI" id="CHEBI:15378"/>
        <dbReference type="ChEBI" id="CHEBI:57856"/>
        <dbReference type="ChEBI" id="CHEBI:59789"/>
        <dbReference type="ChEBI" id="CHEBI:90615"/>
        <dbReference type="ChEBI" id="CHEBI:90616"/>
        <dbReference type="EC" id="2.1.1.72"/>
    </reaction>
</comment>
<name>A0A2P4R9E5_9LACO</name>
<evidence type="ECO:0000256" key="3">
    <source>
        <dbReference type="ARBA" id="ARBA00022679"/>
    </source>
</evidence>
<keyword evidence="3" id="KW-0808">Transferase</keyword>
<dbReference type="NCBIfam" id="NF033452">
    <property type="entry name" value="BREX_1_MTaseX"/>
    <property type="match status" value="1"/>
</dbReference>